<dbReference type="Proteomes" id="UP001049176">
    <property type="component" value="Chromosome 6"/>
</dbReference>
<reference evidence="2" key="1">
    <citation type="journal article" date="2021" name="Genome Biol. Evol.">
        <title>The assembled and annotated genome of the fairy-ring fungus Marasmius oreades.</title>
        <authorList>
            <person name="Hiltunen M."/>
            <person name="Ament-Velasquez S.L."/>
            <person name="Johannesson H."/>
        </authorList>
    </citation>
    <scope>NUCLEOTIDE SEQUENCE</scope>
    <source>
        <strain evidence="2">03SP1</strain>
    </source>
</reference>
<name>A0A9P7UQK2_9AGAR</name>
<proteinExistence type="predicted"/>
<evidence type="ECO:0000313" key="3">
    <source>
        <dbReference type="Proteomes" id="UP001049176"/>
    </source>
</evidence>
<organism evidence="2 3">
    <name type="scientific">Marasmius oreades</name>
    <name type="common">fairy-ring Marasmius</name>
    <dbReference type="NCBI Taxonomy" id="181124"/>
    <lineage>
        <taxon>Eukaryota</taxon>
        <taxon>Fungi</taxon>
        <taxon>Dikarya</taxon>
        <taxon>Basidiomycota</taxon>
        <taxon>Agaricomycotina</taxon>
        <taxon>Agaricomycetes</taxon>
        <taxon>Agaricomycetidae</taxon>
        <taxon>Agaricales</taxon>
        <taxon>Marasmiineae</taxon>
        <taxon>Marasmiaceae</taxon>
        <taxon>Marasmius</taxon>
    </lineage>
</organism>
<feature type="compositionally biased region" description="Basic and acidic residues" evidence="1">
    <location>
        <begin position="254"/>
        <end position="274"/>
    </location>
</feature>
<sequence length="304" mass="32911">MVSNLHSVEIQYCLQLGQLVIEINSEKPSPLSSDTISSSATFPQWARSSETTVVRDEFVCSFACAEATILNHLAVGSGDFLRVHSRAAPSTTHLLVSCQAAGQLSHISFRRAALNALVTLSGGRKGILHLQFRSQPQRSTRSTHAPQLRWRTACGPQELARRKSDYWWTCSTTSTQQFQSSERHLAQNGGRWGGSPRSPRRDPNNGSDPGGGSGADDDRGDNGGSSADGRGGKDVFDDRGGSGFGFRDIQFAKSRRDRDDGAQEPTTRHTDPDSHSTLAGRSPAQLVAISLFIFMALDQEGLPT</sequence>
<accession>A0A9P7UQK2</accession>
<protein>
    <submittedName>
        <fullName evidence="2">Uncharacterized protein</fullName>
    </submittedName>
</protein>
<feature type="region of interest" description="Disordered" evidence="1">
    <location>
        <begin position="177"/>
        <end position="281"/>
    </location>
</feature>
<feature type="compositionally biased region" description="Basic and acidic residues" evidence="1">
    <location>
        <begin position="230"/>
        <end position="240"/>
    </location>
</feature>
<keyword evidence="3" id="KW-1185">Reference proteome</keyword>
<dbReference type="KEGG" id="more:E1B28_009881"/>
<evidence type="ECO:0000313" key="2">
    <source>
        <dbReference type="EMBL" id="KAG7090797.1"/>
    </source>
</evidence>
<comment type="caution">
    <text evidence="2">The sequence shown here is derived from an EMBL/GenBank/DDBJ whole genome shotgun (WGS) entry which is preliminary data.</text>
</comment>
<dbReference type="AlphaFoldDB" id="A0A9P7UQK2"/>
<gene>
    <name evidence="2" type="ORF">E1B28_009881</name>
</gene>
<dbReference type="RefSeq" id="XP_043007267.1">
    <property type="nucleotide sequence ID" value="XM_043154809.1"/>
</dbReference>
<dbReference type="GeneID" id="66078957"/>
<dbReference type="EMBL" id="CM032186">
    <property type="protein sequence ID" value="KAG7090797.1"/>
    <property type="molecule type" value="Genomic_DNA"/>
</dbReference>
<evidence type="ECO:0000256" key="1">
    <source>
        <dbReference type="SAM" id="MobiDB-lite"/>
    </source>
</evidence>